<reference evidence="1" key="2">
    <citation type="submission" date="2020-06" db="EMBL/GenBank/DDBJ databases">
        <title>Helianthus annuus Genome sequencing and assembly Release 2.</title>
        <authorList>
            <person name="Gouzy J."/>
            <person name="Langlade N."/>
            <person name="Munos S."/>
        </authorList>
    </citation>
    <scope>NUCLEOTIDE SEQUENCE</scope>
    <source>
        <tissue evidence="1">Leaves</tissue>
    </source>
</reference>
<evidence type="ECO:0000313" key="1">
    <source>
        <dbReference type="EMBL" id="KAF5821049.1"/>
    </source>
</evidence>
<evidence type="ECO:0000313" key="2">
    <source>
        <dbReference type="Proteomes" id="UP000215914"/>
    </source>
</evidence>
<organism evidence="1 2">
    <name type="scientific">Helianthus annuus</name>
    <name type="common">Common sunflower</name>
    <dbReference type="NCBI Taxonomy" id="4232"/>
    <lineage>
        <taxon>Eukaryota</taxon>
        <taxon>Viridiplantae</taxon>
        <taxon>Streptophyta</taxon>
        <taxon>Embryophyta</taxon>
        <taxon>Tracheophyta</taxon>
        <taxon>Spermatophyta</taxon>
        <taxon>Magnoliopsida</taxon>
        <taxon>eudicotyledons</taxon>
        <taxon>Gunneridae</taxon>
        <taxon>Pentapetalae</taxon>
        <taxon>asterids</taxon>
        <taxon>campanulids</taxon>
        <taxon>Asterales</taxon>
        <taxon>Asteraceae</taxon>
        <taxon>Asteroideae</taxon>
        <taxon>Heliantheae alliance</taxon>
        <taxon>Heliantheae</taxon>
        <taxon>Helianthus</taxon>
    </lineage>
</organism>
<protein>
    <submittedName>
        <fullName evidence="1">Uncharacterized protein</fullName>
    </submittedName>
</protein>
<dbReference type="Proteomes" id="UP000215914">
    <property type="component" value="Unassembled WGS sequence"/>
</dbReference>
<name>A0A9K3JTV7_HELAN</name>
<reference evidence="1" key="1">
    <citation type="journal article" date="2017" name="Nature">
        <title>The sunflower genome provides insights into oil metabolism, flowering and Asterid evolution.</title>
        <authorList>
            <person name="Badouin H."/>
            <person name="Gouzy J."/>
            <person name="Grassa C.J."/>
            <person name="Murat F."/>
            <person name="Staton S.E."/>
            <person name="Cottret L."/>
            <person name="Lelandais-Briere C."/>
            <person name="Owens G.L."/>
            <person name="Carrere S."/>
            <person name="Mayjonade B."/>
            <person name="Legrand L."/>
            <person name="Gill N."/>
            <person name="Kane N.C."/>
            <person name="Bowers J.E."/>
            <person name="Hubner S."/>
            <person name="Bellec A."/>
            <person name="Berard A."/>
            <person name="Berges H."/>
            <person name="Blanchet N."/>
            <person name="Boniface M.C."/>
            <person name="Brunel D."/>
            <person name="Catrice O."/>
            <person name="Chaidir N."/>
            <person name="Claudel C."/>
            <person name="Donnadieu C."/>
            <person name="Faraut T."/>
            <person name="Fievet G."/>
            <person name="Helmstetter N."/>
            <person name="King M."/>
            <person name="Knapp S.J."/>
            <person name="Lai Z."/>
            <person name="Le Paslier M.C."/>
            <person name="Lippi Y."/>
            <person name="Lorenzon L."/>
            <person name="Mandel J.R."/>
            <person name="Marage G."/>
            <person name="Marchand G."/>
            <person name="Marquand E."/>
            <person name="Bret-Mestries E."/>
            <person name="Morien E."/>
            <person name="Nambeesan S."/>
            <person name="Nguyen T."/>
            <person name="Pegot-Espagnet P."/>
            <person name="Pouilly N."/>
            <person name="Raftis F."/>
            <person name="Sallet E."/>
            <person name="Schiex T."/>
            <person name="Thomas J."/>
            <person name="Vandecasteele C."/>
            <person name="Vares D."/>
            <person name="Vear F."/>
            <person name="Vautrin S."/>
            <person name="Crespi M."/>
            <person name="Mangin B."/>
            <person name="Burke J.M."/>
            <person name="Salse J."/>
            <person name="Munos S."/>
            <person name="Vincourt P."/>
            <person name="Rieseberg L.H."/>
            <person name="Langlade N.B."/>
        </authorList>
    </citation>
    <scope>NUCLEOTIDE SEQUENCE</scope>
    <source>
        <tissue evidence="1">Leaves</tissue>
    </source>
</reference>
<proteinExistence type="predicted"/>
<dbReference type="AlphaFoldDB" id="A0A9K3JTV7"/>
<dbReference type="EMBL" id="MNCJ02000316">
    <property type="protein sequence ID" value="KAF5821049.1"/>
    <property type="molecule type" value="Genomic_DNA"/>
</dbReference>
<sequence length="49" mass="5271">MDSLTTAAAENPLGYFMGSPLIHDPRLGSYISTLGTISFPSKPPITYLK</sequence>
<dbReference type="Gramene" id="mRNA:HanXRQr2_Chr01g0009231">
    <property type="protein sequence ID" value="CDS:HanXRQr2_Chr01g0009231.1"/>
    <property type="gene ID" value="HanXRQr2_Chr01g0009231"/>
</dbReference>
<accession>A0A9K3JTV7</accession>
<comment type="caution">
    <text evidence="1">The sequence shown here is derived from an EMBL/GenBank/DDBJ whole genome shotgun (WGS) entry which is preliminary data.</text>
</comment>
<keyword evidence="2" id="KW-1185">Reference proteome</keyword>
<gene>
    <name evidence="1" type="ORF">HanXRQr2_Chr01g0009231</name>
</gene>